<proteinExistence type="predicted"/>
<name>A0A4R1YSY2_9RHOB</name>
<keyword evidence="2" id="KW-1185">Reference proteome</keyword>
<organism evidence="1 2">
    <name type="scientific">Rhodovulum steppense</name>
    <dbReference type="NCBI Taxonomy" id="540251"/>
    <lineage>
        <taxon>Bacteria</taxon>
        <taxon>Pseudomonadati</taxon>
        <taxon>Pseudomonadota</taxon>
        <taxon>Alphaproteobacteria</taxon>
        <taxon>Rhodobacterales</taxon>
        <taxon>Paracoccaceae</taxon>
        <taxon>Rhodovulum</taxon>
    </lineage>
</organism>
<protein>
    <submittedName>
        <fullName evidence="1">Uncharacterized protein</fullName>
    </submittedName>
</protein>
<dbReference type="Proteomes" id="UP000295277">
    <property type="component" value="Unassembled WGS sequence"/>
</dbReference>
<dbReference type="EMBL" id="SLVM01000014">
    <property type="protein sequence ID" value="TCM83358.1"/>
    <property type="molecule type" value="Genomic_DNA"/>
</dbReference>
<evidence type="ECO:0000313" key="1">
    <source>
        <dbReference type="EMBL" id="TCM83358.1"/>
    </source>
</evidence>
<accession>A0A4R1YSY2</accession>
<comment type="caution">
    <text evidence="1">The sequence shown here is derived from an EMBL/GenBank/DDBJ whole genome shotgun (WGS) entry which is preliminary data.</text>
</comment>
<evidence type="ECO:0000313" key="2">
    <source>
        <dbReference type="Proteomes" id="UP000295277"/>
    </source>
</evidence>
<dbReference type="AlphaFoldDB" id="A0A4R1YSY2"/>
<dbReference type="RefSeq" id="WP_165899225.1">
    <property type="nucleotide sequence ID" value="NZ_SLVM01000014.1"/>
</dbReference>
<reference evidence="1 2" key="1">
    <citation type="submission" date="2019-03" db="EMBL/GenBank/DDBJ databases">
        <title>Genomic Encyclopedia of Type Strains, Phase IV (KMG-IV): sequencing the most valuable type-strain genomes for metagenomic binning, comparative biology and taxonomic classification.</title>
        <authorList>
            <person name="Goeker M."/>
        </authorList>
    </citation>
    <scope>NUCLEOTIDE SEQUENCE [LARGE SCALE GENOMIC DNA]</scope>
    <source>
        <strain evidence="1 2">DSM 21153</strain>
    </source>
</reference>
<sequence>MTRRPIVVALLVAVAGVLTLDLATSRPLDPFTAPPLLALGSGQASGGAHCASLPGS</sequence>
<gene>
    <name evidence="1" type="ORF">EV216_11413</name>
</gene>